<gene>
    <name evidence="1" type="ORF">AVDCRST_MAG93-6659</name>
</gene>
<dbReference type="AlphaFoldDB" id="A0A6J4LVQ6"/>
<name>A0A6J4LVQ6_9CHLR</name>
<proteinExistence type="predicted"/>
<sequence length="132" mass="14215">AHIFLPSICFSRLAKCTAGVDASRGVAAVKGIVRSSVRKPQPRNCFFGVCLPPSFPCQTGFAMEKRQEMQRKAYAVANRSHTPLTESVAVTVEAPIGGCCSLRLVTASVTLGRVVLTCVPQMGVIRRRVLPQ</sequence>
<protein>
    <submittedName>
        <fullName evidence="1">Uncharacterized protein</fullName>
    </submittedName>
</protein>
<accession>A0A6J4LVQ6</accession>
<feature type="non-terminal residue" evidence="1">
    <location>
        <position position="1"/>
    </location>
</feature>
<evidence type="ECO:0000313" key="1">
    <source>
        <dbReference type="EMBL" id="CAA9341238.1"/>
    </source>
</evidence>
<reference evidence="1" key="1">
    <citation type="submission" date="2020-02" db="EMBL/GenBank/DDBJ databases">
        <authorList>
            <person name="Meier V. D."/>
        </authorList>
    </citation>
    <scope>NUCLEOTIDE SEQUENCE</scope>
    <source>
        <strain evidence="1">AVDCRST_MAG93</strain>
    </source>
</reference>
<organism evidence="1">
    <name type="scientific">uncultured Chloroflexia bacterium</name>
    <dbReference type="NCBI Taxonomy" id="1672391"/>
    <lineage>
        <taxon>Bacteria</taxon>
        <taxon>Bacillati</taxon>
        <taxon>Chloroflexota</taxon>
        <taxon>Chloroflexia</taxon>
        <taxon>environmental samples</taxon>
    </lineage>
</organism>
<dbReference type="EMBL" id="CADCTR010002243">
    <property type="protein sequence ID" value="CAA9341238.1"/>
    <property type="molecule type" value="Genomic_DNA"/>
</dbReference>